<dbReference type="AlphaFoldDB" id="A0A6N9YGF9"/>
<keyword evidence="2" id="KW-0813">Transport</keyword>
<dbReference type="SUPFAM" id="SSF53850">
    <property type="entry name" value="Periplasmic binding protein-like II"/>
    <property type="match status" value="1"/>
</dbReference>
<dbReference type="PANTHER" id="PTHR43649:SF29">
    <property type="entry name" value="OSMOPROTECTIVE COMPOUNDS-BINDING PROTEIN GGTB"/>
    <property type="match status" value="1"/>
</dbReference>
<evidence type="ECO:0000256" key="3">
    <source>
        <dbReference type="SAM" id="SignalP"/>
    </source>
</evidence>
<accession>A0A6N9YGF9</accession>
<comment type="similarity">
    <text evidence="1">Belongs to the bacterial solute-binding protein 1 family.</text>
</comment>
<dbReference type="InterPro" id="IPR006059">
    <property type="entry name" value="SBP"/>
</dbReference>
<dbReference type="Proteomes" id="UP000469185">
    <property type="component" value="Unassembled WGS sequence"/>
</dbReference>
<dbReference type="InterPro" id="IPR050490">
    <property type="entry name" value="Bact_solute-bd_prot1"/>
</dbReference>
<sequence>MAQRRILAGTAFLAATALVLAACGGDDNGGSGGDTSAGGEGGTLTLWHYEGENSAMGIAWDEAIQVFEEETGATVEFEEKAFEQIRQSANMILNTSEAPDLMEYNKGNASAGLLASQGLLTDISEAVEQYGWDEMLSESLQTTVRYDERGVMGSGAWYGVPNYGEFVMVYYNQDLFDEHGVEIPETYDDLVAAMDSFVAEGVTPFAMSGAEYPAGQLFYQLALTEGDRQFVNDYQLYENPVDFSGPVLRHGAEEFDTWVKAGYIDDFSAGLTAEDMGTSFIAGDYPMLFSGSWWYGRFTDEIDGFEWGIFPFPGADLHPGSSGNIWVVPTASENQELAYQFIDITMRPEIQATLGNNGGVPVAADPADIEDEKSTELISLFNQVNEVDGLAFYPDWPAPGFYDDLASAIQQLINQSASVDDVLSELQASYDTGVDDFLN</sequence>
<evidence type="ECO:0000256" key="2">
    <source>
        <dbReference type="ARBA" id="ARBA00022448"/>
    </source>
</evidence>
<gene>
    <name evidence="4" type="ORF">G1H11_02100</name>
</gene>
<proteinExistence type="inferred from homology"/>
<feature type="signal peptide" evidence="3">
    <location>
        <begin position="1"/>
        <end position="21"/>
    </location>
</feature>
<dbReference type="EMBL" id="JAAGOB010000001">
    <property type="protein sequence ID" value="NED94096.1"/>
    <property type="molecule type" value="Genomic_DNA"/>
</dbReference>
<dbReference type="Gene3D" id="3.40.190.10">
    <property type="entry name" value="Periplasmic binding protein-like II"/>
    <property type="match status" value="1"/>
</dbReference>
<name>A0A6N9YGF9_9ACTN</name>
<dbReference type="RefSeq" id="WP_163815530.1">
    <property type="nucleotide sequence ID" value="NZ_JAAGOB010000001.1"/>
</dbReference>
<evidence type="ECO:0000313" key="5">
    <source>
        <dbReference type="Proteomes" id="UP000469185"/>
    </source>
</evidence>
<feature type="chain" id="PRO_5027036729" evidence="3">
    <location>
        <begin position="22"/>
        <end position="439"/>
    </location>
</feature>
<dbReference type="PROSITE" id="PS51257">
    <property type="entry name" value="PROKAR_LIPOPROTEIN"/>
    <property type="match status" value="1"/>
</dbReference>
<comment type="caution">
    <text evidence="4">The sequence shown here is derived from an EMBL/GenBank/DDBJ whole genome shotgun (WGS) entry which is preliminary data.</text>
</comment>
<organism evidence="4 5">
    <name type="scientific">Phytoactinopolyspora alkaliphila</name>
    <dbReference type="NCBI Taxonomy" id="1783498"/>
    <lineage>
        <taxon>Bacteria</taxon>
        <taxon>Bacillati</taxon>
        <taxon>Actinomycetota</taxon>
        <taxon>Actinomycetes</taxon>
        <taxon>Jiangellales</taxon>
        <taxon>Jiangellaceae</taxon>
        <taxon>Phytoactinopolyspora</taxon>
    </lineage>
</organism>
<keyword evidence="5" id="KW-1185">Reference proteome</keyword>
<keyword evidence="3" id="KW-0732">Signal</keyword>
<evidence type="ECO:0000256" key="1">
    <source>
        <dbReference type="ARBA" id="ARBA00008520"/>
    </source>
</evidence>
<reference evidence="4 5" key="1">
    <citation type="submission" date="2020-02" db="EMBL/GenBank/DDBJ databases">
        <authorList>
            <person name="Li X.-J."/>
            <person name="Feng X.-M."/>
        </authorList>
    </citation>
    <scope>NUCLEOTIDE SEQUENCE [LARGE SCALE GENOMIC DNA]</scope>
    <source>
        <strain evidence="4 5">CGMCC 4.7225</strain>
    </source>
</reference>
<evidence type="ECO:0000313" key="4">
    <source>
        <dbReference type="EMBL" id="NED94096.1"/>
    </source>
</evidence>
<protein>
    <submittedName>
        <fullName evidence="4">Extracellular solute-binding protein</fullName>
    </submittedName>
</protein>
<dbReference type="PANTHER" id="PTHR43649">
    <property type="entry name" value="ARABINOSE-BINDING PROTEIN-RELATED"/>
    <property type="match status" value="1"/>
</dbReference>
<dbReference type="Pfam" id="PF01547">
    <property type="entry name" value="SBP_bac_1"/>
    <property type="match status" value="1"/>
</dbReference>